<dbReference type="Gene3D" id="3.40.50.300">
    <property type="entry name" value="P-loop containing nucleotide triphosphate hydrolases"/>
    <property type="match status" value="2"/>
</dbReference>
<accession>A0A813F3D4</accession>
<gene>
    <name evidence="2" type="ORF">PGLA1383_LOCUS25943</name>
</gene>
<dbReference type="PANTHER" id="PTHR47326">
    <property type="entry name" value="TRANSPOSABLE ELEMENT TC3 TRANSPOSASE-LIKE PROTEIN"/>
    <property type="match status" value="1"/>
</dbReference>
<dbReference type="OrthoDB" id="10006939at2759"/>
<feature type="region of interest" description="Disordered" evidence="1">
    <location>
        <begin position="329"/>
        <end position="353"/>
    </location>
</feature>
<dbReference type="SUPFAM" id="SSF52540">
    <property type="entry name" value="P-loop containing nucleoside triphosphate hydrolases"/>
    <property type="match status" value="2"/>
</dbReference>
<reference evidence="2" key="1">
    <citation type="submission" date="2021-02" db="EMBL/GenBank/DDBJ databases">
        <authorList>
            <person name="Dougan E. K."/>
            <person name="Rhodes N."/>
            <person name="Thang M."/>
            <person name="Chan C."/>
        </authorList>
    </citation>
    <scope>NUCLEOTIDE SEQUENCE</scope>
</reference>
<keyword evidence="3" id="KW-1185">Reference proteome</keyword>
<dbReference type="Proteomes" id="UP000654075">
    <property type="component" value="Unassembled WGS sequence"/>
</dbReference>
<dbReference type="InterPro" id="IPR036397">
    <property type="entry name" value="RNaseH_sf"/>
</dbReference>
<comment type="caution">
    <text evidence="2">The sequence shown here is derived from an EMBL/GenBank/DDBJ whole genome shotgun (WGS) entry which is preliminary data.</text>
</comment>
<dbReference type="PANTHER" id="PTHR47326:SF1">
    <property type="entry name" value="HTH PSQ-TYPE DOMAIN-CONTAINING PROTEIN"/>
    <property type="match status" value="1"/>
</dbReference>
<feature type="non-terminal residue" evidence="2">
    <location>
        <position position="2272"/>
    </location>
</feature>
<dbReference type="GO" id="GO:0003676">
    <property type="term" value="F:nucleic acid binding"/>
    <property type="evidence" value="ECO:0007669"/>
    <property type="project" value="InterPro"/>
</dbReference>
<name>A0A813F3D4_POLGL</name>
<sequence>VQQKTAFRHYSGEEKEFLAKWHEEGKTPTEIAELLGRDLSSVFRHVTAMSSKKKAKPVGRPPSLSSKEVDRIVSKAKDLIKVADSKYQVTASMIRTGARLTCCVRTVLDALHSRGLYLHPMRQSQFVQRRTSNAGQLWEERHDLSSHFWLQGVVWHKVEGQWDAVNASLMYGKLLAPALRKAKPNLKRKFLVLEDNAPSGYKSKLAIATKLEHKISVLELPRRSPDLNPLDYGFWAELNKRMHKQELTFRDTKKETRDEYIERLRQTATRMPAKFCKALVCSLKRRCVDLRAAEGRDFQLVLVADYNSNDEDEEALAILREREEEDLSAASAGAKQVAPAVNAGASSDERPSLPARLGEAAAASASAVLPFEDNSNDEDEDDEALAILRERDEEDWYAAAAGVRHAPPVVNASASSDEGPSLPAGLGEAAAASASAVGSLPAPLLTLSLGSPGEQAVAAEAWSELVGLDSDARRQHLHWTHVRTGSPSDRQPDSFTREGFWIHLCQVYREVFPEAANASGSILLFGAVAKELHAHAADEAVRREHHHAPCYCSKRHAWKALAEHSHSVYNVKLHAACHEGYASMYTYITCPSAKKPLSELDPEVFLSQEHPRGQVLRRLLEAGATRAQAVSGRRRKASRAVGDEGPGNGPEVTKRFRSGDVYGLVASSGVRTALQLQALAAAAASEGDQRMAEFCTSVGEVKLTELVQSAVAVLEAPRTLALKASSRMELLRRAAFECDCTCQNLCTAGAARVLVHNNQDVTKFCQDVCRALEVGACRGVNMAIVGEPGCGKSMLCESLDLIYSVMGKPEARSSFPLAGVLDAHILLWQDYRHNDSSVLFEDFLSLVAGERMDIRVPHKRNVSHRNTAPLFYSSNSQLVVARPDPAETVRLNRAMEERFCFRRVVNPIPEIERLASFPRTLPMGNLDVPRPAANPFVSQDSRRVTDPQTLLQESFDDIGYEVQKKTAFRHYSGEEKEFLAKWHEEGKTPTEIAELLGRDLSSVFRHVKAMSSKKKAKPVGRPPSLSSKEVDRIVSKAKDLIKVADSKYQVTASMIRTGARLTCCVRTVLDALHSRGLYLHPMREKPVRTEEDEQCRLEFATTYGAKPLSFWAKTVDAYLDNKWFPVYLNARGRAYAAKRTARGSFRSPGDGLAKGHVKPRKNPKVNFGKSVMISAAISNLGGTLPLGNLDVPRPAANPFVSQDSRRVTDPQTLLQESFDDIGYEVQKKTAFRHYSGEEKEFLAKWHEEGKTPTEIAELLGRDLSSVFRHVKAMSSKKKAKPVGRPPSLSSKEVDRIVSKAKDLIKVADSKYQVTASMIRTGARLTCCVRTVLDALHSRGLYLHPMREKPVRTEEDEQCRLEFATTYGAKPLSFWAKTVDAYLDNKWFPVYLNARGRAYAAKRTARGSFRSPGDGLAKGHVKPRKNPKVNFGKSVMISAAISGSKVLVWHKVEGQWDAVNASLMYGKLLAPALRKAKPNLKRKFLVLEDNAPSGYKSKLAIATKLEHKINVLELPRRSPDLNPLDYGFWAELNKRMRKQELTFRDTKKETRDEYIERLRQTATRMPAKFCKALVCSLKRRCVDLRAAEGRDFQESRLGSMADYNSNDEDEEALAILREREEEDLSAASAGAKQVSPAVNAGASSDERPSLPARLGEAAAASASAVLPFEYNSNDEDEDDEALAILRERDEEDWYAAAAGVRHAPPVVNASASSDEGPSLPAGLGEAAAASASAVGSLPAPLLTLSLGSPGEQAVAAEAWSELVGLDSDARRQHLHWTHVRTGSPSDRQPDSFTREGFWIHLCQVYREVFPEAANASGSILLFGAVAKELHAHAADEAVRREHHHAPCYCSKRHAWKALAEHSHSVYNVKLHAACHEGYASMYTYITCPSAKKPLSELDPEVFLSQEHPRGQVLRRLLEAGATRAQAVSGRRRKASRNGPEVTKRFRSGDVYGLVASSGVRTALQLQALAAAAASEGDQRMAEFCTSVGEVKLTELVQSAVAVLEAPRTLALKASSRMELLRRAAFECDCTCQNLWTAGAARVLVHNNQDVTKFCQDVCRALEVGACRGVNMAIVGEPGCGKSMLFESLDLIYSVMGKPEARSSFPLAGVLDAHILLWQDYRHNDSSVLFEDILSLVVGERMDIRVPHKRNVSHRNTAPLFYSSNSQLVVARPDPAETVRLNRAMEERFCFRRFVNPIPEIERLASFPPPHRGTLPLGNLDVPRPAANPFVSQAGPPTPGWSASHVHSWLASNGGTLSSDRVGVSLYTGLSPRD</sequence>
<organism evidence="2 3">
    <name type="scientific">Polarella glacialis</name>
    <name type="common">Dinoflagellate</name>
    <dbReference type="NCBI Taxonomy" id="89957"/>
    <lineage>
        <taxon>Eukaryota</taxon>
        <taxon>Sar</taxon>
        <taxon>Alveolata</taxon>
        <taxon>Dinophyceae</taxon>
        <taxon>Suessiales</taxon>
        <taxon>Suessiaceae</taxon>
        <taxon>Polarella</taxon>
    </lineage>
</organism>
<evidence type="ECO:0000313" key="3">
    <source>
        <dbReference type="Proteomes" id="UP000654075"/>
    </source>
</evidence>
<dbReference type="InterPro" id="IPR027417">
    <property type="entry name" value="P-loop_NTPase"/>
</dbReference>
<proteinExistence type="predicted"/>
<feature type="region of interest" description="Disordered" evidence="1">
    <location>
        <begin position="1623"/>
        <end position="1650"/>
    </location>
</feature>
<evidence type="ECO:0000313" key="2">
    <source>
        <dbReference type="EMBL" id="CAE8608044.1"/>
    </source>
</evidence>
<dbReference type="Gene3D" id="3.30.420.10">
    <property type="entry name" value="Ribonuclease H-like superfamily/Ribonuclease H"/>
    <property type="match status" value="3"/>
</dbReference>
<feature type="region of interest" description="Disordered" evidence="1">
    <location>
        <begin position="627"/>
        <end position="653"/>
    </location>
</feature>
<dbReference type="EMBL" id="CAJNNV010022346">
    <property type="protein sequence ID" value="CAE8608044.1"/>
    <property type="molecule type" value="Genomic_DNA"/>
</dbReference>
<protein>
    <recommendedName>
        <fullName evidence="4">Tc1-like transposase DDE domain-containing protein</fullName>
    </recommendedName>
</protein>
<evidence type="ECO:0008006" key="4">
    <source>
        <dbReference type="Google" id="ProtNLM"/>
    </source>
</evidence>
<evidence type="ECO:0000256" key="1">
    <source>
        <dbReference type="SAM" id="MobiDB-lite"/>
    </source>
</evidence>